<dbReference type="Proteomes" id="UP000244450">
    <property type="component" value="Unassembled WGS sequence"/>
</dbReference>
<dbReference type="PROSITE" id="PS50109">
    <property type="entry name" value="HIS_KIN"/>
    <property type="match status" value="1"/>
</dbReference>
<dbReference type="EC" id="2.7.13.3" evidence="4"/>
<dbReference type="PANTHER" id="PTHR42878:SF7">
    <property type="entry name" value="SENSOR HISTIDINE KINASE GLRK"/>
    <property type="match status" value="1"/>
</dbReference>
<feature type="domain" description="Histidine kinase" evidence="16">
    <location>
        <begin position="351"/>
        <end position="569"/>
    </location>
</feature>
<dbReference type="InterPro" id="IPR005467">
    <property type="entry name" value="His_kinase_dom"/>
</dbReference>
<evidence type="ECO:0000256" key="14">
    <source>
        <dbReference type="ARBA" id="ARBA00023136"/>
    </source>
</evidence>
<evidence type="ECO:0000256" key="12">
    <source>
        <dbReference type="ARBA" id="ARBA00022989"/>
    </source>
</evidence>
<feature type="transmembrane region" description="Helical" evidence="15">
    <location>
        <begin position="147"/>
        <end position="169"/>
    </location>
</feature>
<dbReference type="InterPro" id="IPR000014">
    <property type="entry name" value="PAS"/>
</dbReference>
<dbReference type="SMART" id="SM00387">
    <property type="entry name" value="HATPase_c"/>
    <property type="match status" value="1"/>
</dbReference>
<evidence type="ECO:0000259" key="17">
    <source>
        <dbReference type="PROSITE" id="PS50112"/>
    </source>
</evidence>
<protein>
    <recommendedName>
        <fullName evidence="4">histidine kinase</fullName>
        <ecNumber evidence="4">2.7.13.3</ecNumber>
    </recommendedName>
</protein>
<reference evidence="19 20" key="1">
    <citation type="submission" date="2018-04" db="EMBL/GenBank/DDBJ databases">
        <title>Chitinophaga fuyangensis sp. nov., isolated from soil in a chemical factory.</title>
        <authorList>
            <person name="Chen K."/>
        </authorList>
    </citation>
    <scope>NUCLEOTIDE SEQUENCE [LARGE SCALE GENOMIC DNA]</scope>
    <source>
        <strain evidence="19 20">LY-1</strain>
    </source>
</reference>
<evidence type="ECO:0000313" key="20">
    <source>
        <dbReference type="Proteomes" id="UP000244450"/>
    </source>
</evidence>
<dbReference type="PROSITE" id="PS50885">
    <property type="entry name" value="HAMP"/>
    <property type="match status" value="1"/>
</dbReference>
<organism evidence="19 20">
    <name type="scientific">Chitinophaga parva</name>
    <dbReference type="NCBI Taxonomy" id="2169414"/>
    <lineage>
        <taxon>Bacteria</taxon>
        <taxon>Pseudomonadati</taxon>
        <taxon>Bacteroidota</taxon>
        <taxon>Chitinophagia</taxon>
        <taxon>Chitinophagales</taxon>
        <taxon>Chitinophagaceae</taxon>
        <taxon>Chitinophaga</taxon>
    </lineage>
</organism>
<dbReference type="PROSITE" id="PS50112">
    <property type="entry name" value="PAS"/>
    <property type="match status" value="1"/>
</dbReference>
<dbReference type="Pfam" id="PF00672">
    <property type="entry name" value="HAMP"/>
    <property type="match status" value="1"/>
</dbReference>
<dbReference type="InterPro" id="IPR003661">
    <property type="entry name" value="HisK_dim/P_dom"/>
</dbReference>
<keyword evidence="12 15" id="KW-1133">Transmembrane helix</keyword>
<dbReference type="Gene3D" id="3.30.565.10">
    <property type="entry name" value="Histidine kinase-like ATPase, C-terminal domain"/>
    <property type="match status" value="1"/>
</dbReference>
<dbReference type="GO" id="GO:0005886">
    <property type="term" value="C:plasma membrane"/>
    <property type="evidence" value="ECO:0007669"/>
    <property type="project" value="UniProtKB-SubCell"/>
</dbReference>
<keyword evidence="13" id="KW-0902">Two-component regulatory system</keyword>
<dbReference type="SUPFAM" id="SSF55785">
    <property type="entry name" value="PYP-like sensor domain (PAS domain)"/>
    <property type="match status" value="1"/>
</dbReference>
<evidence type="ECO:0000256" key="1">
    <source>
        <dbReference type="ARBA" id="ARBA00000085"/>
    </source>
</evidence>
<dbReference type="SUPFAM" id="SSF47384">
    <property type="entry name" value="Homodimeric domain of signal transducing histidine kinase"/>
    <property type="match status" value="1"/>
</dbReference>
<keyword evidence="5" id="KW-1003">Cell membrane</keyword>
<dbReference type="InterPro" id="IPR036097">
    <property type="entry name" value="HisK_dim/P_sf"/>
</dbReference>
<dbReference type="GO" id="GO:0000156">
    <property type="term" value="F:phosphorelay response regulator activity"/>
    <property type="evidence" value="ECO:0007669"/>
    <property type="project" value="TreeGrafter"/>
</dbReference>
<keyword evidence="10 19" id="KW-0418">Kinase</keyword>
<dbReference type="SMART" id="SM00304">
    <property type="entry name" value="HAMP"/>
    <property type="match status" value="1"/>
</dbReference>
<dbReference type="InterPro" id="IPR035965">
    <property type="entry name" value="PAS-like_dom_sf"/>
</dbReference>
<evidence type="ECO:0000259" key="18">
    <source>
        <dbReference type="PROSITE" id="PS50885"/>
    </source>
</evidence>
<keyword evidence="9" id="KW-0547">Nucleotide-binding</keyword>
<accession>A0A2T7BLJ1</accession>
<dbReference type="Pfam" id="PF02518">
    <property type="entry name" value="HATPase_c"/>
    <property type="match status" value="1"/>
</dbReference>
<evidence type="ECO:0000259" key="16">
    <source>
        <dbReference type="PROSITE" id="PS50109"/>
    </source>
</evidence>
<dbReference type="FunFam" id="3.30.565.10:FF:000023">
    <property type="entry name" value="PAS domain-containing sensor histidine kinase"/>
    <property type="match status" value="1"/>
</dbReference>
<dbReference type="InterPro" id="IPR050351">
    <property type="entry name" value="BphY/WalK/GraS-like"/>
</dbReference>
<dbReference type="InterPro" id="IPR036890">
    <property type="entry name" value="HATPase_C_sf"/>
</dbReference>
<dbReference type="SUPFAM" id="SSF158472">
    <property type="entry name" value="HAMP domain-like"/>
    <property type="match status" value="1"/>
</dbReference>
<feature type="transmembrane region" description="Helical" evidence="15">
    <location>
        <begin position="12"/>
        <end position="32"/>
    </location>
</feature>
<comment type="subcellular location">
    <subcellularLocation>
        <location evidence="3">Cell membrane</location>
    </subcellularLocation>
    <subcellularLocation>
        <location evidence="2">Membrane</location>
        <topology evidence="2">Multi-pass membrane protein</topology>
    </subcellularLocation>
</comment>
<keyword evidence="6" id="KW-0597">Phosphoprotein</keyword>
<dbReference type="PRINTS" id="PR00344">
    <property type="entry name" value="BCTRLSENSOR"/>
</dbReference>
<gene>
    <name evidence="19" type="ORF">DCC81_03320</name>
</gene>
<dbReference type="SUPFAM" id="SSF55874">
    <property type="entry name" value="ATPase domain of HSP90 chaperone/DNA topoisomerase II/histidine kinase"/>
    <property type="match status" value="1"/>
</dbReference>
<proteinExistence type="predicted"/>
<evidence type="ECO:0000256" key="10">
    <source>
        <dbReference type="ARBA" id="ARBA00022777"/>
    </source>
</evidence>
<dbReference type="GO" id="GO:0007234">
    <property type="term" value="P:osmosensory signaling via phosphorelay pathway"/>
    <property type="evidence" value="ECO:0007669"/>
    <property type="project" value="TreeGrafter"/>
</dbReference>
<evidence type="ECO:0000256" key="7">
    <source>
        <dbReference type="ARBA" id="ARBA00022679"/>
    </source>
</evidence>
<dbReference type="Gene3D" id="3.30.450.20">
    <property type="entry name" value="PAS domain"/>
    <property type="match status" value="1"/>
</dbReference>
<evidence type="ECO:0000256" key="4">
    <source>
        <dbReference type="ARBA" id="ARBA00012438"/>
    </source>
</evidence>
<dbReference type="Gene3D" id="6.10.340.10">
    <property type="match status" value="1"/>
</dbReference>
<name>A0A2T7BLJ1_9BACT</name>
<evidence type="ECO:0000256" key="3">
    <source>
        <dbReference type="ARBA" id="ARBA00004236"/>
    </source>
</evidence>
<comment type="caution">
    <text evidence="19">The sequence shown here is derived from an EMBL/GenBank/DDBJ whole genome shotgun (WGS) entry which is preliminary data.</text>
</comment>
<evidence type="ECO:0000256" key="2">
    <source>
        <dbReference type="ARBA" id="ARBA00004141"/>
    </source>
</evidence>
<dbReference type="InterPro" id="IPR004358">
    <property type="entry name" value="Sig_transdc_His_kin-like_C"/>
</dbReference>
<dbReference type="InterPro" id="IPR003594">
    <property type="entry name" value="HATPase_dom"/>
</dbReference>
<evidence type="ECO:0000256" key="15">
    <source>
        <dbReference type="SAM" id="Phobius"/>
    </source>
</evidence>
<dbReference type="CDD" id="cd00075">
    <property type="entry name" value="HATPase"/>
    <property type="match status" value="1"/>
</dbReference>
<comment type="catalytic activity">
    <reaction evidence="1">
        <text>ATP + protein L-histidine = ADP + protein N-phospho-L-histidine.</text>
        <dbReference type="EC" id="2.7.13.3"/>
    </reaction>
</comment>
<dbReference type="RefSeq" id="WP_108685165.1">
    <property type="nucleotide sequence ID" value="NZ_QCYK01000001.1"/>
</dbReference>
<evidence type="ECO:0000256" key="11">
    <source>
        <dbReference type="ARBA" id="ARBA00022840"/>
    </source>
</evidence>
<dbReference type="AlphaFoldDB" id="A0A2T7BLJ1"/>
<keyword evidence="11" id="KW-0067">ATP-binding</keyword>
<keyword evidence="7" id="KW-0808">Transferase</keyword>
<evidence type="ECO:0000256" key="5">
    <source>
        <dbReference type="ARBA" id="ARBA00022475"/>
    </source>
</evidence>
<dbReference type="PANTHER" id="PTHR42878">
    <property type="entry name" value="TWO-COMPONENT HISTIDINE KINASE"/>
    <property type="match status" value="1"/>
</dbReference>
<evidence type="ECO:0000256" key="9">
    <source>
        <dbReference type="ARBA" id="ARBA00022741"/>
    </source>
</evidence>
<keyword evidence="8 15" id="KW-0812">Transmembrane</keyword>
<evidence type="ECO:0000256" key="8">
    <source>
        <dbReference type="ARBA" id="ARBA00022692"/>
    </source>
</evidence>
<keyword evidence="20" id="KW-1185">Reference proteome</keyword>
<dbReference type="GO" id="GO:0030295">
    <property type="term" value="F:protein kinase activator activity"/>
    <property type="evidence" value="ECO:0007669"/>
    <property type="project" value="TreeGrafter"/>
</dbReference>
<feature type="domain" description="PAS" evidence="17">
    <location>
        <begin position="232"/>
        <end position="276"/>
    </location>
</feature>
<dbReference type="GO" id="GO:0005524">
    <property type="term" value="F:ATP binding"/>
    <property type="evidence" value="ECO:0007669"/>
    <property type="project" value="UniProtKB-KW"/>
</dbReference>
<evidence type="ECO:0000256" key="13">
    <source>
        <dbReference type="ARBA" id="ARBA00023012"/>
    </source>
</evidence>
<feature type="domain" description="HAMP" evidence="18">
    <location>
        <begin position="171"/>
        <end position="223"/>
    </location>
</feature>
<dbReference type="SMART" id="SM00388">
    <property type="entry name" value="HisKA"/>
    <property type="match status" value="1"/>
</dbReference>
<dbReference type="Pfam" id="PF00512">
    <property type="entry name" value="HisKA"/>
    <property type="match status" value="1"/>
</dbReference>
<dbReference type="Gene3D" id="1.10.287.130">
    <property type="match status" value="1"/>
</dbReference>
<dbReference type="OrthoDB" id="9813151at2"/>
<sequence>MSTFRLKTKITLGVLFLYLMLALVSVVGVLLLRGQNEKSRMILQDNYESLEDCQNMLRALEQMTDNRQQAMTAFDRNLMAEESNLTETGEARAAHDVRVAFTALQNDSAHQEQYFKPIRQGIANIMAVNMRAIKEKHVKSNKTGDHALIYIAVIIGVCFMLGFTFVFNFPGYIANPIRELTEGIKNIAQKKYSQRLYFKSDDEFGDLAEAFNTMAAQLDQYEHSNLARIMFEKKRAEAVISSLKDATIGFDANDTILFANQPALDLLNMKERDLVGFAASVAAKNNDLLRTIIHQQAHEPLKIVVDGKECFFVQEVIDIHQEEARTGYVIILKNITSFLEHDQAKTRFIATISHELKTPLAASDFSLKLLEDERIGTLSGEQKELVESLKQDNRRMIRIVSELLDLSQVESGNIQLQVTPVFASGIVKYALDAVTNAAARADIRIDVQVADNLPPILADVEKSAWVLVNLLTNAIRYSKPGSTVTLAVTVTDTRELQFSVRDTGKGIAPAFREKIFERFFKVPGAQHPQGTGLGLAISREFIDAQGGRIGVESEEGKGSLFYFMLPLAPGNDSANTP</sequence>
<keyword evidence="14 15" id="KW-0472">Membrane</keyword>
<evidence type="ECO:0000256" key="6">
    <source>
        <dbReference type="ARBA" id="ARBA00022553"/>
    </source>
</evidence>
<dbReference type="InterPro" id="IPR003660">
    <property type="entry name" value="HAMP_dom"/>
</dbReference>
<dbReference type="EMBL" id="QCYK01000001">
    <property type="protein sequence ID" value="PUZ28526.1"/>
    <property type="molecule type" value="Genomic_DNA"/>
</dbReference>
<dbReference type="CDD" id="cd00082">
    <property type="entry name" value="HisKA"/>
    <property type="match status" value="1"/>
</dbReference>
<dbReference type="CDD" id="cd06225">
    <property type="entry name" value="HAMP"/>
    <property type="match status" value="1"/>
</dbReference>
<evidence type="ECO:0000313" key="19">
    <source>
        <dbReference type="EMBL" id="PUZ28526.1"/>
    </source>
</evidence>
<dbReference type="GO" id="GO:0000155">
    <property type="term" value="F:phosphorelay sensor kinase activity"/>
    <property type="evidence" value="ECO:0007669"/>
    <property type="project" value="InterPro"/>
</dbReference>